<dbReference type="PROSITE" id="PS51205">
    <property type="entry name" value="VPS9"/>
    <property type="match status" value="1"/>
</dbReference>
<feature type="compositionally biased region" description="Low complexity" evidence="1">
    <location>
        <begin position="157"/>
        <end position="175"/>
    </location>
</feature>
<dbReference type="SMART" id="SM00167">
    <property type="entry name" value="VPS9"/>
    <property type="match status" value="1"/>
</dbReference>
<evidence type="ECO:0000313" key="4">
    <source>
        <dbReference type="Proteomes" id="UP001150569"/>
    </source>
</evidence>
<feature type="region of interest" description="Disordered" evidence="1">
    <location>
        <begin position="1"/>
        <end position="98"/>
    </location>
</feature>
<dbReference type="GO" id="GO:0030139">
    <property type="term" value="C:endocytic vesicle"/>
    <property type="evidence" value="ECO:0007669"/>
    <property type="project" value="TreeGrafter"/>
</dbReference>
<dbReference type="OrthoDB" id="10264848at2759"/>
<dbReference type="PANTHER" id="PTHR23101">
    <property type="entry name" value="RAB GDP/GTP EXCHANGE FACTOR"/>
    <property type="match status" value="1"/>
</dbReference>
<feature type="compositionally biased region" description="Polar residues" evidence="1">
    <location>
        <begin position="34"/>
        <end position="44"/>
    </location>
</feature>
<protein>
    <recommendedName>
        <fullName evidence="2">VPS9 domain-containing protein</fullName>
    </recommendedName>
</protein>
<dbReference type="SUPFAM" id="SSF109993">
    <property type="entry name" value="VPS9 domain"/>
    <property type="match status" value="1"/>
</dbReference>
<accession>A0A9W7ZRQ7</accession>
<dbReference type="Gene3D" id="1.20.1050.80">
    <property type="entry name" value="VPS9 domain"/>
    <property type="match status" value="1"/>
</dbReference>
<feature type="compositionally biased region" description="Pro residues" evidence="1">
    <location>
        <begin position="81"/>
        <end position="90"/>
    </location>
</feature>
<feature type="region of interest" description="Disordered" evidence="1">
    <location>
        <begin position="737"/>
        <end position="756"/>
    </location>
</feature>
<feature type="compositionally biased region" description="Low complexity" evidence="1">
    <location>
        <begin position="49"/>
        <end position="80"/>
    </location>
</feature>
<reference evidence="3" key="1">
    <citation type="submission" date="2022-07" db="EMBL/GenBank/DDBJ databases">
        <title>Phylogenomic reconstructions and comparative analyses of Kickxellomycotina fungi.</title>
        <authorList>
            <person name="Reynolds N.K."/>
            <person name="Stajich J.E."/>
            <person name="Barry K."/>
            <person name="Grigoriev I.V."/>
            <person name="Crous P."/>
            <person name="Smith M.E."/>
        </authorList>
    </citation>
    <scope>NUCLEOTIDE SEQUENCE</scope>
    <source>
        <strain evidence="3">RSA 861</strain>
    </source>
</reference>
<comment type="caution">
    <text evidence="3">The sequence shown here is derived from an EMBL/GenBank/DDBJ whole genome shotgun (WGS) entry which is preliminary data.</text>
</comment>
<dbReference type="AlphaFoldDB" id="A0A9W7ZRQ7"/>
<proteinExistence type="predicted"/>
<dbReference type="InterPro" id="IPR037191">
    <property type="entry name" value="VPS9_dom_sf"/>
</dbReference>
<dbReference type="EMBL" id="JANBPT010000930">
    <property type="protein sequence ID" value="KAJ1911455.1"/>
    <property type="molecule type" value="Genomic_DNA"/>
</dbReference>
<dbReference type="GO" id="GO:0005085">
    <property type="term" value="F:guanyl-nucleotide exchange factor activity"/>
    <property type="evidence" value="ECO:0007669"/>
    <property type="project" value="InterPro"/>
</dbReference>
<dbReference type="GO" id="GO:0016192">
    <property type="term" value="P:vesicle-mediated transport"/>
    <property type="evidence" value="ECO:0007669"/>
    <property type="project" value="InterPro"/>
</dbReference>
<feature type="region of interest" description="Disordered" evidence="1">
    <location>
        <begin position="651"/>
        <end position="682"/>
    </location>
</feature>
<feature type="region of interest" description="Disordered" evidence="1">
    <location>
        <begin position="766"/>
        <end position="852"/>
    </location>
</feature>
<dbReference type="GO" id="GO:0005829">
    <property type="term" value="C:cytosol"/>
    <property type="evidence" value="ECO:0007669"/>
    <property type="project" value="TreeGrafter"/>
</dbReference>
<gene>
    <name evidence="3" type="ORF">IWQ60_010130</name>
</gene>
<dbReference type="PANTHER" id="PTHR23101:SF25">
    <property type="entry name" value="GTPASE-ACTIVATING PROTEIN AND VPS9 DOMAIN-CONTAINING PROTEIN 1"/>
    <property type="match status" value="1"/>
</dbReference>
<sequence>MAAAFDRASTVRATSSLGLDSTPPSPAEGRTSARRTYSNNSMVATVSHPLDSPSPATAALPASDDEAAATATLLKTTPPRANTPPPPPLPQRRGQVSLSAAPTVTATPFQHAELAALYERSLAGYPTLQAHPDPWAAVLRDVDNFLVGFIRWAASTFSGSSPSRRGTGSPDRGPSTPRSSLELDPEIVAEHYQQFLGDVHLALEQAYTPIVSESEDVETLAIAWLSEIEDVCTTLAYPHTFSPRFEGLARNDYWQDEATASRIAALNMADLQLSHLGVDLTQSAYYAPAYQFDPADLARHPATTTGHGSVPAPTCPVDQPLGYTAFIQEALRQASLYLQLMDKQRSVIQKVECIVAAHQVLTKAAQATPLPAPLASDAGPGTGRLAPPVGGALTADDLLPLLIYTVIRYNPPRLVSNLHYIQHYLYQPRQSSGIPAYCLTTLAAAVAFLESIDLPALGLDTHRFDADLTTSASSPASTQSDPPAAVSVLAFNSSPSAGGDRTRPATQVTSDSLPQGVIAGAIQAVRRGLPNAWSGAVAAAVAALPQAAASASAGRTPVTNTDILNFSFSPAISRRTTKADDHESEAGDVGAKELQPLDSAVINPYQPLPEAAQDQDPSSSSSWIPSQLRPASFMATGMSPTATAATPALITTGQGTVGSDPPTSDVDTSTTAPNSASYLTNHPLTNRFGKEIRDVTGGGIKAISGVYGMVFSRFRGGSDSHGSLPSEQALLDAPIQTTKSHHGSPTLVPAPSSPPMSATRLVFAPPVSPLSSSTTMSGAEKELPRARLVRRQTEPPRRTSPKHRSPALTAMAAAAAPDRSSAELPRRTGDRTTTAVTSGGSSGGDSQNPPDRVEKLAAGALAALPPVDPFFASCHIDEVAVPQVAILLAEYQRLAAAIEALKRT</sequence>
<dbReference type="InterPro" id="IPR003123">
    <property type="entry name" value="VPS9"/>
</dbReference>
<feature type="compositionally biased region" description="Low complexity" evidence="1">
    <location>
        <begin position="651"/>
        <end position="673"/>
    </location>
</feature>
<feature type="domain" description="VPS9" evidence="2">
    <location>
        <begin position="253"/>
        <end position="458"/>
    </location>
</feature>
<feature type="compositionally biased region" description="Low complexity" evidence="1">
    <location>
        <begin position="807"/>
        <end position="816"/>
    </location>
</feature>
<evidence type="ECO:0000256" key="1">
    <source>
        <dbReference type="SAM" id="MobiDB-lite"/>
    </source>
</evidence>
<keyword evidence="4" id="KW-1185">Reference proteome</keyword>
<dbReference type="Proteomes" id="UP001150569">
    <property type="component" value="Unassembled WGS sequence"/>
</dbReference>
<name>A0A9W7ZRQ7_9FUNG</name>
<evidence type="ECO:0000259" key="2">
    <source>
        <dbReference type="PROSITE" id="PS51205"/>
    </source>
</evidence>
<dbReference type="InterPro" id="IPR045046">
    <property type="entry name" value="Vps9-like"/>
</dbReference>
<evidence type="ECO:0000313" key="3">
    <source>
        <dbReference type="EMBL" id="KAJ1911455.1"/>
    </source>
</evidence>
<feature type="region of interest" description="Disordered" evidence="1">
    <location>
        <begin position="157"/>
        <end position="180"/>
    </location>
</feature>
<organism evidence="3 4">
    <name type="scientific">Tieghemiomyces parasiticus</name>
    <dbReference type="NCBI Taxonomy" id="78921"/>
    <lineage>
        <taxon>Eukaryota</taxon>
        <taxon>Fungi</taxon>
        <taxon>Fungi incertae sedis</taxon>
        <taxon>Zoopagomycota</taxon>
        <taxon>Kickxellomycotina</taxon>
        <taxon>Dimargaritomycetes</taxon>
        <taxon>Dimargaritales</taxon>
        <taxon>Dimargaritaceae</taxon>
        <taxon>Tieghemiomyces</taxon>
    </lineage>
</organism>
<feature type="compositionally biased region" description="Basic and acidic residues" evidence="1">
    <location>
        <begin position="779"/>
        <end position="797"/>
    </location>
</feature>
<feature type="compositionally biased region" description="Basic and acidic residues" evidence="1">
    <location>
        <begin position="820"/>
        <end position="830"/>
    </location>
</feature>
<feature type="region of interest" description="Disordered" evidence="1">
    <location>
        <begin position="575"/>
        <end position="598"/>
    </location>
</feature>
<dbReference type="Pfam" id="PF02204">
    <property type="entry name" value="VPS9"/>
    <property type="match status" value="1"/>
</dbReference>
<dbReference type="GO" id="GO:0031267">
    <property type="term" value="F:small GTPase binding"/>
    <property type="evidence" value="ECO:0007669"/>
    <property type="project" value="TreeGrafter"/>
</dbReference>